<comment type="caution">
    <text evidence="2">The sequence shown here is derived from an EMBL/GenBank/DDBJ whole genome shotgun (WGS) entry which is preliminary data.</text>
</comment>
<feature type="transmembrane region" description="Helical" evidence="1">
    <location>
        <begin position="43"/>
        <end position="63"/>
    </location>
</feature>
<feature type="transmembrane region" description="Helical" evidence="1">
    <location>
        <begin position="102"/>
        <end position="125"/>
    </location>
</feature>
<feature type="transmembrane region" description="Helical" evidence="1">
    <location>
        <begin position="169"/>
        <end position="193"/>
    </location>
</feature>
<feature type="transmembrane region" description="Helical" evidence="1">
    <location>
        <begin position="137"/>
        <end position="157"/>
    </location>
</feature>
<feature type="transmembrane region" description="Helical" evidence="1">
    <location>
        <begin position="205"/>
        <end position="223"/>
    </location>
</feature>
<keyword evidence="1" id="KW-1133">Transmembrane helix</keyword>
<evidence type="ECO:0000256" key="1">
    <source>
        <dbReference type="SAM" id="Phobius"/>
    </source>
</evidence>
<dbReference type="Proteomes" id="UP000265341">
    <property type="component" value="Unassembled WGS sequence"/>
</dbReference>
<reference evidence="2 3" key="1">
    <citation type="submission" date="2018-08" db="EMBL/GenBank/DDBJ databases">
        <title>Meiothermus roseus NBRC 110900 genome sequencing project.</title>
        <authorList>
            <person name="Da Costa M.S."/>
            <person name="Albuquerque L."/>
            <person name="Raposo P."/>
            <person name="Froufe H.J.C."/>
            <person name="Barroso C.S."/>
            <person name="Egas C."/>
        </authorList>
    </citation>
    <scope>NUCLEOTIDE SEQUENCE [LARGE SCALE GENOMIC DNA]</scope>
    <source>
        <strain evidence="2 3">NBRC 110900</strain>
    </source>
</reference>
<organism evidence="2 3">
    <name type="scientific">Calidithermus roseus</name>
    <dbReference type="NCBI Taxonomy" id="1644118"/>
    <lineage>
        <taxon>Bacteria</taxon>
        <taxon>Thermotogati</taxon>
        <taxon>Deinococcota</taxon>
        <taxon>Deinococci</taxon>
        <taxon>Thermales</taxon>
        <taxon>Thermaceae</taxon>
        <taxon>Calidithermus</taxon>
    </lineage>
</organism>
<feature type="transmembrane region" description="Helical" evidence="1">
    <location>
        <begin position="333"/>
        <end position="349"/>
    </location>
</feature>
<protein>
    <submittedName>
        <fullName evidence="2">Uncharacterized protein</fullName>
    </submittedName>
</protein>
<evidence type="ECO:0000313" key="2">
    <source>
        <dbReference type="EMBL" id="RIH86782.1"/>
    </source>
</evidence>
<gene>
    <name evidence="2" type="ORF">Mrose_01629</name>
</gene>
<keyword evidence="1" id="KW-0472">Membrane</keyword>
<feature type="transmembrane region" description="Helical" evidence="1">
    <location>
        <begin position="229"/>
        <end position="247"/>
    </location>
</feature>
<proteinExistence type="predicted"/>
<name>A0A399EW68_9DEIN</name>
<feature type="transmembrane region" description="Helical" evidence="1">
    <location>
        <begin position="259"/>
        <end position="278"/>
    </location>
</feature>
<keyword evidence="1" id="KW-0812">Transmembrane</keyword>
<accession>A0A399EW68</accession>
<dbReference type="AlphaFoldDB" id="A0A399EW68"/>
<keyword evidence="3" id="KW-1185">Reference proteome</keyword>
<evidence type="ECO:0000313" key="3">
    <source>
        <dbReference type="Proteomes" id="UP000265341"/>
    </source>
</evidence>
<sequence length="376" mass="40593">MPLSLPLGFFGLATGFLLWGLLLLALHPQALQAARHPVLLAVSHLLFLGFGVGVLVGAMHPLVPVVLESPLPHPSWGYPTLALWGAGLPLQAWGFLEAEPRWIALGGGLVLLGLLLFTAHMALAFRRASRWSPVATALAWVSFYLVLTPLLGMLQALTLRYGFYDPERMLWHVLAGLVGVFLVSVLGVGHKLVSMFTLSHGVDESVLGLLLWVLNLSLLGLALKQPMGLGLLAVGVGLACYDTFRILRHRVKRALDVGVRHYLAGLAFLGLALLALLAGQTLWAGLWFGLGFLALIVSGMLYKIVPFLVWTYRYAPRVGLETVPALKAMLPEKAANWAGMLLGVGALLAPFWPPAFWLCLAGGLLCAYALEEVLRS</sequence>
<dbReference type="EMBL" id="QWLA01000026">
    <property type="protein sequence ID" value="RIH86782.1"/>
    <property type="molecule type" value="Genomic_DNA"/>
</dbReference>
<feature type="transmembrane region" description="Helical" evidence="1">
    <location>
        <begin position="284"/>
        <end position="312"/>
    </location>
</feature>